<evidence type="ECO:0000256" key="6">
    <source>
        <dbReference type="SAM" id="Phobius"/>
    </source>
</evidence>
<feature type="transmembrane region" description="Helical" evidence="6">
    <location>
        <begin position="12"/>
        <end position="30"/>
    </location>
</feature>
<dbReference type="KEGG" id="bbel:109483221"/>
<gene>
    <name evidence="8" type="primary">LOC109483221</name>
</gene>
<dbReference type="AlphaFoldDB" id="A0A6P5A647"/>
<dbReference type="GeneID" id="109483221"/>
<evidence type="ECO:0000256" key="4">
    <source>
        <dbReference type="ARBA" id="ARBA00023136"/>
    </source>
</evidence>
<keyword evidence="3 6" id="KW-1133">Transmembrane helix</keyword>
<feature type="transmembrane region" description="Helical" evidence="6">
    <location>
        <begin position="82"/>
        <end position="103"/>
    </location>
</feature>
<dbReference type="PANTHER" id="PTHR19282:SF44">
    <property type="entry name" value="CD82 ANTIGEN"/>
    <property type="match status" value="1"/>
</dbReference>
<organism evidence="7 8">
    <name type="scientific">Branchiostoma belcheri</name>
    <name type="common">Amphioxus</name>
    <dbReference type="NCBI Taxonomy" id="7741"/>
    <lineage>
        <taxon>Eukaryota</taxon>
        <taxon>Metazoa</taxon>
        <taxon>Chordata</taxon>
        <taxon>Cephalochordata</taxon>
        <taxon>Leptocardii</taxon>
        <taxon>Amphioxiformes</taxon>
        <taxon>Branchiostomatidae</taxon>
        <taxon>Branchiostoma</taxon>
    </lineage>
</organism>
<feature type="transmembrane region" description="Helical" evidence="6">
    <location>
        <begin position="50"/>
        <end position="70"/>
    </location>
</feature>
<accession>A0A6P5A647</accession>
<evidence type="ECO:0000256" key="5">
    <source>
        <dbReference type="SAM" id="MobiDB-lite"/>
    </source>
</evidence>
<keyword evidence="7" id="KW-1185">Reference proteome</keyword>
<dbReference type="CDD" id="cd03127">
    <property type="entry name" value="tetraspanin_LEL"/>
    <property type="match status" value="1"/>
</dbReference>
<dbReference type="SUPFAM" id="SSF48652">
    <property type="entry name" value="Tetraspanin"/>
    <property type="match status" value="1"/>
</dbReference>
<evidence type="ECO:0000313" key="8">
    <source>
        <dbReference type="RefSeq" id="XP_019641759.1"/>
    </source>
</evidence>
<comment type="subcellular location">
    <subcellularLocation>
        <location evidence="1">Membrane</location>
        <topology evidence="1">Multi-pass membrane protein</topology>
    </subcellularLocation>
</comment>
<feature type="region of interest" description="Disordered" evidence="5">
    <location>
        <begin position="229"/>
        <end position="251"/>
    </location>
</feature>
<dbReference type="PANTHER" id="PTHR19282">
    <property type="entry name" value="TETRASPANIN"/>
    <property type="match status" value="1"/>
</dbReference>
<keyword evidence="4 6" id="KW-0472">Membrane</keyword>
<dbReference type="InterPro" id="IPR008952">
    <property type="entry name" value="Tetraspanin_EC2_sf"/>
</dbReference>
<proteinExistence type="predicted"/>
<feature type="region of interest" description="Disordered" evidence="5">
    <location>
        <begin position="312"/>
        <end position="350"/>
    </location>
</feature>
<name>A0A6P5A647_BRABE</name>
<dbReference type="GO" id="GO:0005886">
    <property type="term" value="C:plasma membrane"/>
    <property type="evidence" value="ECO:0007669"/>
    <property type="project" value="TreeGrafter"/>
</dbReference>
<keyword evidence="2 6" id="KW-0812">Transmembrane</keyword>
<reference evidence="8" key="1">
    <citation type="submission" date="2025-08" db="UniProtKB">
        <authorList>
            <consortium name="RefSeq"/>
        </authorList>
    </citation>
    <scope>IDENTIFICATION</scope>
    <source>
        <tissue evidence="8">Gonad</tissue>
    </source>
</reference>
<feature type="compositionally biased region" description="Polar residues" evidence="5">
    <location>
        <begin position="312"/>
        <end position="332"/>
    </location>
</feature>
<dbReference type="Proteomes" id="UP000515135">
    <property type="component" value="Unplaced"/>
</dbReference>
<feature type="compositionally biased region" description="Low complexity" evidence="5">
    <location>
        <begin position="337"/>
        <end position="350"/>
    </location>
</feature>
<dbReference type="Pfam" id="PF00335">
    <property type="entry name" value="Tetraspanin"/>
    <property type="match status" value="1"/>
</dbReference>
<dbReference type="InterPro" id="IPR018499">
    <property type="entry name" value="Tetraspanin/Peripherin"/>
</dbReference>
<dbReference type="OrthoDB" id="9993879at2759"/>
<dbReference type="PRINTS" id="PR00259">
    <property type="entry name" value="TMFOUR"/>
</dbReference>
<evidence type="ECO:0000256" key="1">
    <source>
        <dbReference type="ARBA" id="ARBA00004141"/>
    </source>
</evidence>
<evidence type="ECO:0000313" key="7">
    <source>
        <dbReference type="Proteomes" id="UP000515135"/>
    </source>
</evidence>
<evidence type="ECO:0000256" key="3">
    <source>
        <dbReference type="ARBA" id="ARBA00022989"/>
    </source>
</evidence>
<evidence type="ECO:0000256" key="2">
    <source>
        <dbReference type="ARBA" id="ARBA00022692"/>
    </source>
</evidence>
<protein>
    <submittedName>
        <fullName evidence="8">Tetraspanin-9-like</fullName>
    </submittedName>
</protein>
<dbReference type="Gene3D" id="1.10.1450.10">
    <property type="entry name" value="Tetraspanin"/>
    <property type="match status" value="1"/>
</dbReference>
<dbReference type="RefSeq" id="XP_019641759.1">
    <property type="nucleotide sequence ID" value="XM_019786200.1"/>
</dbReference>
<sequence>MKCCVKTTFITVNLIFMVAGAGAIGAGTWVMVTSPEQFDFLQYLNTNPVVIYGIVMLGFLMFLVGLNGCVGGCRESACVLDLYQGIVIFLLLGEISLIVVIILQRNELELFTGQLWDALNDETKYFFQKQFECCGFENVTDYNLPISDLHQSCFSVNSTVPSSLYARGCFTGVQTWAQNNMDVLIGIGGGLSGAIALQIFQSMMACCLRYFIGKQRRVVAVPPLPRKSERAIQTDTKKDAQSGPEAKLDVDTKPQMRNIVRGKKAGPISDERFQWNEYSTRLEKFRDRRDHWWQDEPGDGYSTGVITATFSRESGVGSSVGTPDSVGTSNGVEASVGTSDDGASSGIGSS</sequence>